<reference evidence="2" key="1">
    <citation type="journal article" date="2015" name="Proc. Natl. Acad. Sci. U.S.A.">
        <title>Networks of energetic and metabolic interactions define dynamics in microbial communities.</title>
        <authorList>
            <person name="Embree M."/>
            <person name="Liu J.K."/>
            <person name="Al-Bassam M.M."/>
            <person name="Zengler K."/>
        </authorList>
    </citation>
    <scope>NUCLEOTIDE SEQUENCE</scope>
</reference>
<protein>
    <submittedName>
        <fullName evidence="2">Uncharacterized protein</fullName>
    </submittedName>
</protein>
<sequence length="275" mass="28798">MGIGNLGLIDYGNAGKIMHQQQKTCHVRNPETAVKGPKFKELSSQLSDTLGESVNVTVANVPGNKTAVGRYAAGCEQECNITIAPNIAAKALKDPAKMEELQTAIQGYLDQCAGIDQEDNQIERSGLVLLANGDSKTWAVAGSAVEGAAGEDESAEESVSTSISDILSKFDYVFEKTTTIKHFSKYSETMQMLLASTTEISSILDDEDSSVEPADGVSADAGISDEGVDTGGEVESELTTGDTALASGEEPLDESAMEMSAEEEGDNTADGVEAV</sequence>
<feature type="region of interest" description="Disordered" evidence="1">
    <location>
        <begin position="205"/>
        <end position="275"/>
    </location>
</feature>
<dbReference type="EMBL" id="LNQE01001905">
    <property type="protein sequence ID" value="KUG02866.1"/>
    <property type="molecule type" value="Genomic_DNA"/>
</dbReference>
<dbReference type="AlphaFoldDB" id="A0A0W8E2K6"/>
<proteinExistence type="predicted"/>
<name>A0A0W8E2K6_9ZZZZ</name>
<organism evidence="2">
    <name type="scientific">hydrocarbon metagenome</name>
    <dbReference type="NCBI Taxonomy" id="938273"/>
    <lineage>
        <taxon>unclassified sequences</taxon>
        <taxon>metagenomes</taxon>
        <taxon>ecological metagenomes</taxon>
    </lineage>
</organism>
<gene>
    <name evidence="2" type="ORF">ASZ90_019759</name>
</gene>
<feature type="compositionally biased region" description="Acidic residues" evidence="1">
    <location>
        <begin position="250"/>
        <end position="267"/>
    </location>
</feature>
<feature type="compositionally biased region" description="Acidic residues" evidence="1">
    <location>
        <begin position="226"/>
        <end position="236"/>
    </location>
</feature>
<comment type="caution">
    <text evidence="2">The sequence shown here is derived from an EMBL/GenBank/DDBJ whole genome shotgun (WGS) entry which is preliminary data.</text>
</comment>
<accession>A0A0W8E2K6</accession>
<evidence type="ECO:0000256" key="1">
    <source>
        <dbReference type="SAM" id="MobiDB-lite"/>
    </source>
</evidence>
<evidence type="ECO:0000313" key="2">
    <source>
        <dbReference type="EMBL" id="KUG02866.1"/>
    </source>
</evidence>